<dbReference type="InterPro" id="IPR035418">
    <property type="entry name" value="AraC-bd_2"/>
</dbReference>
<keyword evidence="2" id="KW-0238">DNA-binding</keyword>
<accession>A0ABV7XAQ3</accession>
<comment type="caution">
    <text evidence="5">The sequence shown here is derived from an EMBL/GenBank/DDBJ whole genome shotgun (WGS) entry which is preliminary data.</text>
</comment>
<dbReference type="SMART" id="SM00342">
    <property type="entry name" value="HTH_ARAC"/>
    <property type="match status" value="1"/>
</dbReference>
<evidence type="ECO:0000256" key="1">
    <source>
        <dbReference type="ARBA" id="ARBA00023015"/>
    </source>
</evidence>
<name>A0ABV7XAQ3_9SPHN</name>
<dbReference type="Proteomes" id="UP001595615">
    <property type="component" value="Unassembled WGS sequence"/>
</dbReference>
<dbReference type="InterPro" id="IPR009057">
    <property type="entry name" value="Homeodomain-like_sf"/>
</dbReference>
<evidence type="ECO:0000313" key="5">
    <source>
        <dbReference type="EMBL" id="MFC3713220.1"/>
    </source>
</evidence>
<dbReference type="Pfam" id="PF14525">
    <property type="entry name" value="AraC_binding_2"/>
    <property type="match status" value="1"/>
</dbReference>
<dbReference type="PANTHER" id="PTHR46796:SF6">
    <property type="entry name" value="ARAC SUBFAMILY"/>
    <property type="match status" value="1"/>
</dbReference>
<dbReference type="Gene3D" id="1.10.10.60">
    <property type="entry name" value="Homeodomain-like"/>
    <property type="match status" value="1"/>
</dbReference>
<dbReference type="PANTHER" id="PTHR46796">
    <property type="entry name" value="HTH-TYPE TRANSCRIPTIONAL ACTIVATOR RHAS-RELATED"/>
    <property type="match status" value="1"/>
</dbReference>
<feature type="domain" description="HTH araC/xylS-type" evidence="4">
    <location>
        <begin position="212"/>
        <end position="311"/>
    </location>
</feature>
<evidence type="ECO:0000259" key="4">
    <source>
        <dbReference type="PROSITE" id="PS01124"/>
    </source>
</evidence>
<organism evidence="5 6">
    <name type="scientific">Sphingoaurantiacus capsulatus</name>
    <dbReference type="NCBI Taxonomy" id="1771310"/>
    <lineage>
        <taxon>Bacteria</taxon>
        <taxon>Pseudomonadati</taxon>
        <taxon>Pseudomonadota</taxon>
        <taxon>Alphaproteobacteria</taxon>
        <taxon>Sphingomonadales</taxon>
        <taxon>Sphingosinicellaceae</taxon>
        <taxon>Sphingoaurantiacus</taxon>
    </lineage>
</organism>
<dbReference type="SUPFAM" id="SSF46689">
    <property type="entry name" value="Homeodomain-like"/>
    <property type="match status" value="1"/>
</dbReference>
<gene>
    <name evidence="5" type="ORF">ACFOMD_11590</name>
</gene>
<evidence type="ECO:0000313" key="6">
    <source>
        <dbReference type="Proteomes" id="UP001595615"/>
    </source>
</evidence>
<reference evidence="6" key="1">
    <citation type="journal article" date="2019" name="Int. J. Syst. Evol. Microbiol.">
        <title>The Global Catalogue of Microorganisms (GCM) 10K type strain sequencing project: providing services to taxonomists for standard genome sequencing and annotation.</title>
        <authorList>
            <consortium name="The Broad Institute Genomics Platform"/>
            <consortium name="The Broad Institute Genome Sequencing Center for Infectious Disease"/>
            <person name="Wu L."/>
            <person name="Ma J."/>
        </authorList>
    </citation>
    <scope>NUCLEOTIDE SEQUENCE [LARGE SCALE GENOMIC DNA]</scope>
    <source>
        <strain evidence="6">KCTC 42644</strain>
    </source>
</reference>
<keyword evidence="6" id="KW-1185">Reference proteome</keyword>
<keyword evidence="1" id="KW-0805">Transcription regulation</keyword>
<proteinExistence type="predicted"/>
<dbReference type="EMBL" id="JBHRXV010000010">
    <property type="protein sequence ID" value="MFC3713220.1"/>
    <property type="molecule type" value="Genomic_DNA"/>
</dbReference>
<evidence type="ECO:0000256" key="3">
    <source>
        <dbReference type="ARBA" id="ARBA00023163"/>
    </source>
</evidence>
<protein>
    <submittedName>
        <fullName evidence="5">Helix-turn-helix domain-containing protein</fullName>
    </submittedName>
</protein>
<keyword evidence="3" id="KW-0804">Transcription</keyword>
<dbReference type="Pfam" id="PF12833">
    <property type="entry name" value="HTH_18"/>
    <property type="match status" value="1"/>
</dbReference>
<dbReference type="InterPro" id="IPR018060">
    <property type="entry name" value="HTH_AraC"/>
</dbReference>
<evidence type="ECO:0000256" key="2">
    <source>
        <dbReference type="ARBA" id="ARBA00023125"/>
    </source>
</evidence>
<dbReference type="PROSITE" id="PS01124">
    <property type="entry name" value="HTH_ARAC_FAMILY_2"/>
    <property type="match status" value="1"/>
</dbReference>
<sequence>MVPMASFEGSTLPPVERLKAFAQLTPGYDPVLPEGAAVEEFQVRCRAWLLEDLVLTANNVTAVELHRTEAHVQNYNRDTYTIILLQRGSWSAELDYGTIRVGSGQLCIMDFNSPWLVKGTAQDNIMLVVPRSVVHAAVPDAPRLHGRTLDGAAGRLFAEHLLAVTRHLPEMSERDVSLVRNATMALLTSAIAALPSERPQVVTTSVRAAPITAIRAFIDQNLTLPTLDASLICERFAVTRPTLYRAFKEAGGVGAYIQSRRLEAVHAQLADSDDKRPLAEIADEYCFSSPAHFSTAFRRRYGYAPRDMRTGGVHIDAGALFHFYQKTLGSD</sequence>
<dbReference type="InterPro" id="IPR050204">
    <property type="entry name" value="AraC_XylS_family_regulators"/>
</dbReference>